<dbReference type="Proteomes" id="UP000516444">
    <property type="component" value="Chromosome"/>
</dbReference>
<organism evidence="1 2">
    <name type="scientific">Streptomyces aurantiacus</name>
    <dbReference type="NCBI Taxonomy" id="47760"/>
    <lineage>
        <taxon>Bacteria</taxon>
        <taxon>Bacillati</taxon>
        <taxon>Actinomycetota</taxon>
        <taxon>Actinomycetes</taxon>
        <taxon>Kitasatosporales</taxon>
        <taxon>Streptomycetaceae</taxon>
        <taxon>Streptomyces</taxon>
        <taxon>Streptomyces aurantiacus group</taxon>
    </lineage>
</organism>
<dbReference type="AlphaFoldDB" id="A0A7G1P9B3"/>
<sequence length="124" mass="13164">MVSPPEEYDALVTVGRYGTPVREGALCRAFNLAKEAARAKGVSIPQTAAFRDLRHFIDAVLIASGVAPRSVPARMLCTASGHTEHPGRSEAVSTGFLNRCTHIGAVVGGLVVLVCPRPRVWRGS</sequence>
<keyword evidence="2" id="KW-1185">Reference proteome</keyword>
<evidence type="ECO:0000313" key="2">
    <source>
        <dbReference type="Proteomes" id="UP000516444"/>
    </source>
</evidence>
<reference evidence="1 2" key="1">
    <citation type="journal article" date="2014" name="Int. J. Syst. Evol. Microbiol.">
        <title>Complete genome sequence of Corynebacterium casei LMG S-19264T (=DSM 44701T), isolated from a smear-ripened cheese.</title>
        <authorList>
            <consortium name="US DOE Joint Genome Institute (JGI-PGF)"/>
            <person name="Walter F."/>
            <person name="Albersmeier A."/>
            <person name="Kalinowski J."/>
            <person name="Ruckert C."/>
        </authorList>
    </citation>
    <scope>NUCLEOTIDE SEQUENCE [LARGE SCALE GENOMIC DNA]</scope>
    <source>
        <strain evidence="1 2">JCM 4677</strain>
    </source>
</reference>
<proteinExistence type="predicted"/>
<name>A0A7G1P9B3_9ACTN</name>
<dbReference type="KEGG" id="sgm:GCM10017557_53430"/>
<gene>
    <name evidence="1" type="ORF">GCM10017557_53430</name>
</gene>
<evidence type="ECO:0000313" key="1">
    <source>
        <dbReference type="EMBL" id="BCL30484.1"/>
    </source>
</evidence>
<dbReference type="EMBL" id="AP023440">
    <property type="protein sequence ID" value="BCL30484.1"/>
    <property type="molecule type" value="Genomic_DNA"/>
</dbReference>
<protein>
    <submittedName>
        <fullName evidence="1">Uncharacterized protein</fullName>
    </submittedName>
</protein>
<accession>A0A7G1P9B3</accession>